<dbReference type="InterPro" id="IPR016156">
    <property type="entry name" value="FAD/NAD-linked_Rdtase_dimer_sf"/>
</dbReference>
<evidence type="ECO:0000256" key="2">
    <source>
        <dbReference type="ARBA" id="ARBA00007532"/>
    </source>
</evidence>
<dbReference type="SUPFAM" id="SSF51905">
    <property type="entry name" value="FAD/NAD(P)-binding domain"/>
    <property type="match status" value="1"/>
</dbReference>
<keyword evidence="4" id="KW-0274">FAD</keyword>
<dbReference type="InterPro" id="IPR004099">
    <property type="entry name" value="Pyr_nucl-diS_OxRdtase_dimer"/>
</dbReference>
<dbReference type="InterPro" id="IPR023753">
    <property type="entry name" value="FAD/NAD-binding_dom"/>
</dbReference>
<reference evidence="7" key="1">
    <citation type="submission" date="2022-06" db="EMBL/GenBank/DDBJ databases">
        <title>Draft genome sequence of Streptomyces sp. RB6PN25 isolated from peat swamp forest in Thailand.</title>
        <authorList>
            <person name="Duangmal K."/>
            <person name="Klaysubun C."/>
        </authorList>
    </citation>
    <scope>NUCLEOTIDE SEQUENCE</scope>
    <source>
        <strain evidence="7">RB6PN25</strain>
    </source>
</reference>
<evidence type="ECO:0000256" key="1">
    <source>
        <dbReference type="ARBA" id="ARBA00001974"/>
    </source>
</evidence>
<dbReference type="PRINTS" id="PR00368">
    <property type="entry name" value="FADPNR"/>
</dbReference>
<evidence type="ECO:0000259" key="5">
    <source>
        <dbReference type="Pfam" id="PF02852"/>
    </source>
</evidence>
<gene>
    <name evidence="7" type="ORF">NGB36_18885</name>
</gene>
<protein>
    <submittedName>
        <fullName evidence="7">NAD(P)/FAD-dependent oxidoreductase</fullName>
    </submittedName>
</protein>
<dbReference type="Gene3D" id="3.30.390.30">
    <property type="match status" value="1"/>
</dbReference>
<dbReference type="Proteomes" id="UP001057702">
    <property type="component" value="Unassembled WGS sequence"/>
</dbReference>
<evidence type="ECO:0000313" key="7">
    <source>
        <dbReference type="EMBL" id="MCQ4082612.1"/>
    </source>
</evidence>
<proteinExistence type="inferred from homology"/>
<comment type="caution">
    <text evidence="7">The sequence shown here is derived from an EMBL/GenBank/DDBJ whole genome shotgun (WGS) entry which is preliminary data.</text>
</comment>
<evidence type="ECO:0000259" key="6">
    <source>
        <dbReference type="Pfam" id="PF07992"/>
    </source>
</evidence>
<accession>A0ABT1Q1I4</accession>
<evidence type="ECO:0000313" key="8">
    <source>
        <dbReference type="Proteomes" id="UP001057702"/>
    </source>
</evidence>
<keyword evidence="8" id="KW-1185">Reference proteome</keyword>
<dbReference type="PANTHER" id="PTHR43014:SF2">
    <property type="entry name" value="MERCURIC REDUCTASE"/>
    <property type="match status" value="1"/>
</dbReference>
<comment type="similarity">
    <text evidence="2">Belongs to the class-I pyridine nucleotide-disulfide oxidoreductase family.</text>
</comment>
<dbReference type="RefSeq" id="WP_255921515.1">
    <property type="nucleotide sequence ID" value="NZ_JANFNG010000014.1"/>
</dbReference>
<organism evidence="7 8">
    <name type="scientific">Streptomyces humicola</name>
    <dbReference type="NCBI Taxonomy" id="2953240"/>
    <lineage>
        <taxon>Bacteria</taxon>
        <taxon>Bacillati</taxon>
        <taxon>Actinomycetota</taxon>
        <taxon>Actinomycetes</taxon>
        <taxon>Kitasatosporales</taxon>
        <taxon>Streptomycetaceae</taxon>
        <taxon>Streptomyces</taxon>
    </lineage>
</organism>
<dbReference type="PANTHER" id="PTHR43014">
    <property type="entry name" value="MERCURIC REDUCTASE"/>
    <property type="match status" value="1"/>
</dbReference>
<dbReference type="SUPFAM" id="SSF55424">
    <property type="entry name" value="FAD/NAD-linked reductases, dimerisation (C-terminal) domain"/>
    <property type="match status" value="1"/>
</dbReference>
<dbReference type="PIRSF" id="PIRSF000350">
    <property type="entry name" value="Mercury_reductase_MerA"/>
    <property type="match status" value="1"/>
</dbReference>
<evidence type="ECO:0000256" key="3">
    <source>
        <dbReference type="ARBA" id="ARBA00022630"/>
    </source>
</evidence>
<evidence type="ECO:0000256" key="4">
    <source>
        <dbReference type="ARBA" id="ARBA00022827"/>
    </source>
</evidence>
<feature type="domain" description="FAD/NAD(P)-binding" evidence="6">
    <location>
        <begin position="10"/>
        <end position="333"/>
    </location>
</feature>
<comment type="cofactor">
    <cofactor evidence="1">
        <name>FAD</name>
        <dbReference type="ChEBI" id="CHEBI:57692"/>
    </cofactor>
</comment>
<dbReference type="Gene3D" id="3.50.50.60">
    <property type="entry name" value="FAD/NAD(P)-binding domain"/>
    <property type="match status" value="2"/>
</dbReference>
<dbReference type="Pfam" id="PF07992">
    <property type="entry name" value="Pyr_redox_2"/>
    <property type="match status" value="1"/>
</dbReference>
<dbReference type="EMBL" id="JANFNG010000014">
    <property type="protein sequence ID" value="MCQ4082612.1"/>
    <property type="molecule type" value="Genomic_DNA"/>
</dbReference>
<feature type="domain" description="Pyridine nucleotide-disulphide oxidoreductase dimerisation" evidence="5">
    <location>
        <begin position="353"/>
        <end position="462"/>
    </location>
</feature>
<dbReference type="Pfam" id="PF02852">
    <property type="entry name" value="Pyr_redox_dim"/>
    <property type="match status" value="1"/>
</dbReference>
<dbReference type="InterPro" id="IPR001100">
    <property type="entry name" value="Pyr_nuc-diS_OxRdtase"/>
</dbReference>
<name>A0ABT1Q1I4_9ACTN</name>
<sequence length="469" mass="49047">MVSARVDHADVIVVGLGPGGEDAAGRLAEAGLDVVGIDERLVGGECPYWGCIPSKIMVRSADLLAEGRRITGHAGTAMVHPDWRLAARAVREATADWDDKIAVDRLTGRGTRFVRGTGRLTAPDQVTVADADGNETEIRARRAIVLAVGSEPAVPPIPGLAGTPFWTNHEAIEAAEVPRSLLVIGGGAIGLELGQAFNRFGTAVTIVEGMPRLLPGEEPEAHELLLRVLTEDGLDVHTSALVGSVAYRDGVGFTTNCERGERLTAERLLVATGRRTDLARLGAVAIDVDPDLRALPVDDRLRVVPPVGGRPGVWALGDATGKGAFTHMSMYQAEIVVRGILGQGGAVASYHAVPRVTFTDPEVGAVGLTEAQARGKGLAVRTGYADLASSSRGYVHRVGNEGFIKVVADETSGTLVGATAAGPYGGEILGALAVAVHGRVPLEVLREQIWAYPTFHRAIGDALRGLGTT</sequence>
<dbReference type="InterPro" id="IPR036188">
    <property type="entry name" value="FAD/NAD-bd_sf"/>
</dbReference>
<keyword evidence="3" id="KW-0285">Flavoprotein</keyword>
<dbReference type="PRINTS" id="PR00411">
    <property type="entry name" value="PNDRDTASEI"/>
</dbReference>